<evidence type="ECO:0008006" key="4">
    <source>
        <dbReference type="Google" id="ProtNLM"/>
    </source>
</evidence>
<comment type="caution">
    <text evidence="2">The sequence shown here is derived from an EMBL/GenBank/DDBJ whole genome shotgun (WGS) entry which is preliminary data.</text>
</comment>
<feature type="chain" id="PRO_5045569235" description="Lipoprotein" evidence="1">
    <location>
        <begin position="20"/>
        <end position="206"/>
    </location>
</feature>
<evidence type="ECO:0000313" key="3">
    <source>
        <dbReference type="Proteomes" id="UP001354971"/>
    </source>
</evidence>
<name>A0ABU7LTE6_9PROT</name>
<proteinExistence type="predicted"/>
<dbReference type="RefSeq" id="WP_330199830.1">
    <property type="nucleotide sequence ID" value="NZ_JAZDRP010000009.1"/>
</dbReference>
<keyword evidence="1" id="KW-0732">Signal</keyword>
<reference evidence="2 3" key="1">
    <citation type="submission" date="2024-01" db="EMBL/GenBank/DDBJ databases">
        <title>Hyphobacterium bacterium isolated from marine sediment.</title>
        <authorList>
            <person name="Zhao S."/>
        </authorList>
    </citation>
    <scope>NUCLEOTIDE SEQUENCE [LARGE SCALE GENOMIC DNA]</scope>
    <source>
        <strain evidence="3">HN65</strain>
    </source>
</reference>
<dbReference type="EMBL" id="JAZDRP010000009">
    <property type="protein sequence ID" value="MEE2527167.1"/>
    <property type="molecule type" value="Genomic_DNA"/>
</dbReference>
<organism evidence="2 3">
    <name type="scientific">Hyphobacterium lacteum</name>
    <dbReference type="NCBI Taxonomy" id="3116575"/>
    <lineage>
        <taxon>Bacteria</taxon>
        <taxon>Pseudomonadati</taxon>
        <taxon>Pseudomonadota</taxon>
        <taxon>Alphaproteobacteria</taxon>
        <taxon>Maricaulales</taxon>
        <taxon>Maricaulaceae</taxon>
        <taxon>Hyphobacterium</taxon>
    </lineage>
</organism>
<evidence type="ECO:0000256" key="1">
    <source>
        <dbReference type="SAM" id="SignalP"/>
    </source>
</evidence>
<protein>
    <recommendedName>
        <fullName evidence="4">Lipoprotein</fullName>
    </recommendedName>
</protein>
<evidence type="ECO:0000313" key="2">
    <source>
        <dbReference type="EMBL" id="MEE2527167.1"/>
    </source>
</evidence>
<accession>A0ABU7LTE6</accession>
<dbReference type="Proteomes" id="UP001354971">
    <property type="component" value="Unassembled WGS sequence"/>
</dbReference>
<feature type="signal peptide" evidence="1">
    <location>
        <begin position="1"/>
        <end position="19"/>
    </location>
</feature>
<gene>
    <name evidence="2" type="ORF">V0U79_12385</name>
</gene>
<keyword evidence="3" id="KW-1185">Reference proteome</keyword>
<sequence>MRNAIFPVLLATLVLGACSSTSRDAMRSGSMETTQSAVSDALGLPQERPGEIMVDEGNVTVPTPYGGEGARRVCSTTARDIARLTAVLGAERIYVPEEREGETEEERSWRERSSMWASRGGNAVTQGARDLYHSAIVGLNPARPVIRFVGRAGEIEREAREQRMTALNRRAYLRGLFDGFGCGESYLTRAFNEYGLTPPDEEDDGS</sequence>
<dbReference type="PROSITE" id="PS51257">
    <property type="entry name" value="PROKAR_LIPOPROTEIN"/>
    <property type="match status" value="1"/>
</dbReference>